<evidence type="ECO:0000256" key="1">
    <source>
        <dbReference type="ARBA" id="ARBA00004442"/>
    </source>
</evidence>
<dbReference type="Pfam" id="PF07980">
    <property type="entry name" value="SusD_RagB"/>
    <property type="match status" value="1"/>
</dbReference>
<dbReference type="SUPFAM" id="SSF48452">
    <property type="entry name" value="TPR-like"/>
    <property type="match status" value="1"/>
</dbReference>
<reference evidence="9 10" key="1">
    <citation type="submission" date="2021-03" db="EMBL/GenBank/DDBJ databases">
        <title>Fibrella sp. HMF5405 genome sequencing and assembly.</title>
        <authorList>
            <person name="Kang H."/>
            <person name="Kim H."/>
            <person name="Bae S."/>
            <person name="Joh K."/>
        </authorList>
    </citation>
    <scope>NUCLEOTIDE SEQUENCE [LARGE SCALE GENOMIC DNA]</scope>
    <source>
        <strain evidence="9 10">HMF5405</strain>
    </source>
</reference>
<proteinExistence type="inferred from homology"/>
<feature type="domain" description="SusD-like N-terminal" evidence="8">
    <location>
        <begin position="86"/>
        <end position="217"/>
    </location>
</feature>
<dbReference type="CDD" id="cd08977">
    <property type="entry name" value="SusD"/>
    <property type="match status" value="1"/>
</dbReference>
<evidence type="ECO:0000256" key="2">
    <source>
        <dbReference type="ARBA" id="ARBA00006275"/>
    </source>
</evidence>
<evidence type="ECO:0000313" key="9">
    <source>
        <dbReference type="EMBL" id="MBO0949539.1"/>
    </source>
</evidence>
<evidence type="ECO:0000259" key="8">
    <source>
        <dbReference type="Pfam" id="PF14322"/>
    </source>
</evidence>
<dbReference type="Proteomes" id="UP000664628">
    <property type="component" value="Unassembled WGS sequence"/>
</dbReference>
<organism evidence="9 10">
    <name type="scientific">Fibrella forsythiae</name>
    <dbReference type="NCBI Taxonomy" id="2817061"/>
    <lineage>
        <taxon>Bacteria</taxon>
        <taxon>Pseudomonadati</taxon>
        <taxon>Bacteroidota</taxon>
        <taxon>Cytophagia</taxon>
        <taxon>Cytophagales</taxon>
        <taxon>Spirosomataceae</taxon>
        <taxon>Fibrella</taxon>
    </lineage>
</organism>
<evidence type="ECO:0000256" key="5">
    <source>
        <dbReference type="ARBA" id="ARBA00023237"/>
    </source>
</evidence>
<dbReference type="InterPro" id="IPR033985">
    <property type="entry name" value="SusD-like_N"/>
</dbReference>
<dbReference type="Pfam" id="PF14322">
    <property type="entry name" value="SusD-like_3"/>
    <property type="match status" value="1"/>
</dbReference>
<keyword evidence="5" id="KW-0998">Cell outer membrane</keyword>
<dbReference type="InterPro" id="IPR011990">
    <property type="entry name" value="TPR-like_helical_dom_sf"/>
</dbReference>
<dbReference type="InterPro" id="IPR012944">
    <property type="entry name" value="SusD_RagB_dom"/>
</dbReference>
<feature type="chain" id="PRO_5046464161" evidence="6">
    <location>
        <begin position="24"/>
        <end position="489"/>
    </location>
</feature>
<comment type="subcellular location">
    <subcellularLocation>
        <location evidence="1">Cell outer membrane</location>
    </subcellularLocation>
</comment>
<evidence type="ECO:0000313" key="10">
    <source>
        <dbReference type="Proteomes" id="UP000664628"/>
    </source>
</evidence>
<evidence type="ECO:0000256" key="6">
    <source>
        <dbReference type="SAM" id="SignalP"/>
    </source>
</evidence>
<dbReference type="EMBL" id="JAFMYW010000003">
    <property type="protein sequence ID" value="MBO0949539.1"/>
    <property type="molecule type" value="Genomic_DNA"/>
</dbReference>
<keyword evidence="10" id="KW-1185">Reference proteome</keyword>
<name>A0ABS3JHP6_9BACT</name>
<sequence>MVKKLIYSVSALLLLMLPTSCNTYLDLRPQDGITKDEFWRTKEQVQAALMGCYAGMLNGIPETLFMWGELRADMLASTFVTLPEQTDIINVNLLPSNSITNWRSIYQVINYCNTVIEFAPTVTESDKTFTQESLNSTLAEAKTLRALLYFYLARTFGDVPLKLNATVSDNQITPIPKSTQAEVLAQIVKDLAEAEPAAPLAYGDVASNKGRITRYTVNALQADVALWMEKYDVALIACNKITSSAKFGLIQGNAFHNQVFVQGNSNEGIFELQYDRQRINNFYGMFVAPRRFIASSYVIDEVYTQDFFDDTKKDLRGDESALRASDGTIWKYVSLNGTTLRVINESYAHWIVYRYADVLLMKAEALAMLKRGPEALTIVKAIRDRAQALDGTLKTPDPADTEALADYILEERARELAFEGKRWYDVLRHAKRNSYKRLDILLDMVARSVPPDRQQSAIAKYKDYNSHYLPIYQYELQTNKLLIQNPFYK</sequence>
<dbReference type="RefSeq" id="WP_207329491.1">
    <property type="nucleotide sequence ID" value="NZ_JAFMYW010000003.1"/>
</dbReference>
<feature type="domain" description="RagB/SusD" evidence="7">
    <location>
        <begin position="344"/>
        <end position="488"/>
    </location>
</feature>
<dbReference type="Gene3D" id="1.25.40.390">
    <property type="match status" value="1"/>
</dbReference>
<evidence type="ECO:0000256" key="4">
    <source>
        <dbReference type="ARBA" id="ARBA00023136"/>
    </source>
</evidence>
<feature type="signal peptide" evidence="6">
    <location>
        <begin position="1"/>
        <end position="23"/>
    </location>
</feature>
<comment type="caution">
    <text evidence="9">The sequence shown here is derived from an EMBL/GenBank/DDBJ whole genome shotgun (WGS) entry which is preliminary data.</text>
</comment>
<evidence type="ECO:0000256" key="3">
    <source>
        <dbReference type="ARBA" id="ARBA00022729"/>
    </source>
</evidence>
<keyword evidence="4" id="KW-0472">Membrane</keyword>
<comment type="similarity">
    <text evidence="2">Belongs to the SusD family.</text>
</comment>
<keyword evidence="3 6" id="KW-0732">Signal</keyword>
<evidence type="ECO:0000259" key="7">
    <source>
        <dbReference type="Pfam" id="PF07980"/>
    </source>
</evidence>
<gene>
    <name evidence="9" type="ORF">J2I46_13165</name>
</gene>
<protein>
    <submittedName>
        <fullName evidence="9">RagB/SusD family nutrient uptake outer membrane protein</fullName>
    </submittedName>
</protein>
<accession>A0ABS3JHP6</accession>